<protein>
    <submittedName>
        <fullName evidence="2">Helix-turn-helix transcriptional regulator</fullName>
    </submittedName>
</protein>
<evidence type="ECO:0000259" key="1">
    <source>
        <dbReference type="PROSITE" id="PS50943"/>
    </source>
</evidence>
<keyword evidence="3" id="KW-1185">Reference proteome</keyword>
<dbReference type="SUPFAM" id="SSF47413">
    <property type="entry name" value="lambda repressor-like DNA-binding domains"/>
    <property type="match status" value="1"/>
</dbReference>
<evidence type="ECO:0000313" key="2">
    <source>
        <dbReference type="EMBL" id="MBB1153754.1"/>
    </source>
</evidence>
<evidence type="ECO:0000313" key="3">
    <source>
        <dbReference type="Proteomes" id="UP000526734"/>
    </source>
</evidence>
<dbReference type="AlphaFoldDB" id="A0A7W3VVF5"/>
<dbReference type="Pfam" id="PF13560">
    <property type="entry name" value="HTH_31"/>
    <property type="match status" value="1"/>
</dbReference>
<dbReference type="RefSeq" id="WP_182890837.1">
    <property type="nucleotide sequence ID" value="NZ_JACGZW010000003.1"/>
</dbReference>
<name>A0A7W3VVF5_9PSEU</name>
<dbReference type="CDD" id="cd00093">
    <property type="entry name" value="HTH_XRE"/>
    <property type="match status" value="1"/>
</dbReference>
<dbReference type="Proteomes" id="UP000526734">
    <property type="component" value="Unassembled WGS sequence"/>
</dbReference>
<dbReference type="InterPro" id="IPR010982">
    <property type="entry name" value="Lambda_DNA-bd_dom_sf"/>
</dbReference>
<dbReference type="EMBL" id="JACGZW010000003">
    <property type="protein sequence ID" value="MBB1153754.1"/>
    <property type="molecule type" value="Genomic_DNA"/>
</dbReference>
<gene>
    <name evidence="2" type="ORF">H4281_11480</name>
</gene>
<reference evidence="2 3" key="1">
    <citation type="submission" date="2020-08" db="EMBL/GenBank/DDBJ databases">
        <title>Amycolatopsis sp. nov. DR6-1 isolated from Dendrobium heterocarpum.</title>
        <authorList>
            <person name="Tedsree N."/>
            <person name="Kuncharoen N."/>
            <person name="Likhitwitayawuid K."/>
            <person name="Tanasupawat S."/>
        </authorList>
    </citation>
    <scope>NUCLEOTIDE SEQUENCE [LARGE SCALE GENOMIC DNA]</scope>
    <source>
        <strain evidence="2 3">DR6-1</strain>
    </source>
</reference>
<dbReference type="GO" id="GO:0003677">
    <property type="term" value="F:DNA binding"/>
    <property type="evidence" value="ECO:0007669"/>
    <property type="project" value="InterPro"/>
</dbReference>
<dbReference type="Pfam" id="PF19054">
    <property type="entry name" value="DUF5753"/>
    <property type="match status" value="1"/>
</dbReference>
<dbReference type="PROSITE" id="PS50943">
    <property type="entry name" value="HTH_CROC1"/>
    <property type="match status" value="1"/>
</dbReference>
<proteinExistence type="predicted"/>
<dbReference type="Gene3D" id="1.10.260.40">
    <property type="entry name" value="lambda repressor-like DNA-binding domains"/>
    <property type="match status" value="1"/>
</dbReference>
<dbReference type="InterPro" id="IPR001387">
    <property type="entry name" value="Cro/C1-type_HTH"/>
</dbReference>
<sequence>MRDSEMPDERERALGMALRNARIEASLGLRELGRWVGVDSAQLSSWELGEEVPTLEDVAGLLGALGVVGEEKTRIMELTRELAGSSWIMYGSQADTAHYTMVAGHERHAESMTVWAPLQIPELLQIPDYARLVFGPTLWDNEILEHVVGNRLSRNEVLFGADPVEARIFVGTEALRQHFGDAEVMLRQVRYLMEVAQTVKIQVVPSEVVTEGAFSRYRLRDATDVVYCPHQRAGVFLAGREAAPYADIIERLAESALAFEDSLHHLSAAAAGFAEEVKAQRLANETGLTKLLTGEDPAD</sequence>
<dbReference type="InterPro" id="IPR043917">
    <property type="entry name" value="DUF5753"/>
</dbReference>
<feature type="domain" description="HTH cro/C1-type" evidence="1">
    <location>
        <begin position="18"/>
        <end position="71"/>
    </location>
</feature>
<organism evidence="2 3">
    <name type="scientific">Amycolatopsis dendrobii</name>
    <dbReference type="NCBI Taxonomy" id="2760662"/>
    <lineage>
        <taxon>Bacteria</taxon>
        <taxon>Bacillati</taxon>
        <taxon>Actinomycetota</taxon>
        <taxon>Actinomycetes</taxon>
        <taxon>Pseudonocardiales</taxon>
        <taxon>Pseudonocardiaceae</taxon>
        <taxon>Amycolatopsis</taxon>
    </lineage>
</organism>
<accession>A0A7W3VVF5</accession>
<comment type="caution">
    <text evidence="2">The sequence shown here is derived from an EMBL/GenBank/DDBJ whole genome shotgun (WGS) entry which is preliminary data.</text>
</comment>